<proteinExistence type="predicted"/>
<sequence length="46" mass="4968">MCSPEMCSSCGKFGWTGCGQHVKDLMAELPEEVRCDCGATVWPESA</sequence>
<organism evidence="1">
    <name type="scientific">uncultured bacterium A1Q1_fos_2116</name>
    <dbReference type="NCBI Taxonomy" id="1256564"/>
    <lineage>
        <taxon>Bacteria</taxon>
        <taxon>environmental samples</taxon>
    </lineage>
</organism>
<evidence type="ECO:0000313" key="1">
    <source>
        <dbReference type="EMBL" id="AGC71798.1"/>
    </source>
</evidence>
<protein>
    <submittedName>
        <fullName evidence="1">Uncharacterized protein</fullName>
    </submittedName>
</protein>
<dbReference type="EMBL" id="JX649882">
    <property type="protein sequence ID" value="AGC71798.1"/>
    <property type="molecule type" value="Genomic_DNA"/>
</dbReference>
<reference evidence="1" key="1">
    <citation type="submission" date="2012-09" db="EMBL/GenBank/DDBJ databases">
        <title>Metagenomic Characterization of a Microbial Community in Wastewater Detects High Levels of Antibiotic Resistance.</title>
        <authorList>
            <person name="Abrams M."/>
            <person name="Caldwell A."/>
            <person name="Vandaei E."/>
            <person name="Lee W."/>
            <person name="Perrott J."/>
            <person name="Khan S.Y."/>
            <person name="Ta J."/>
            <person name="Romero D."/>
            <person name="Nguyen V."/>
            <person name="Pourmand N."/>
            <person name="Ouverney C.C."/>
        </authorList>
    </citation>
    <scope>NUCLEOTIDE SEQUENCE</scope>
</reference>
<dbReference type="AlphaFoldDB" id="L7VXJ3"/>
<accession>L7VXJ3</accession>
<name>L7VXJ3_9BACT</name>